<evidence type="ECO:0008006" key="3">
    <source>
        <dbReference type="Google" id="ProtNLM"/>
    </source>
</evidence>
<name>O28315_ARCFU</name>
<dbReference type="PaxDb" id="224325-AF_1964"/>
<dbReference type="AlphaFoldDB" id="O28315"/>
<evidence type="ECO:0000313" key="1">
    <source>
        <dbReference type="EMBL" id="AAB89289.1"/>
    </source>
</evidence>
<keyword evidence="2" id="KW-1185">Reference proteome</keyword>
<protein>
    <recommendedName>
        <fullName evidence="3">DsrE family protein</fullName>
    </recommendedName>
</protein>
<reference evidence="1 2" key="1">
    <citation type="journal article" date="1997" name="Nature">
        <title>The complete genome sequence of the hyperthermophilic, sulphate-reducing archaeon Archaeoglobus fulgidus.</title>
        <authorList>
            <person name="Klenk H.P."/>
            <person name="Clayton R.A."/>
            <person name="Tomb J."/>
            <person name="White O."/>
            <person name="Nelson K.E."/>
            <person name="Ketchum K.A."/>
            <person name="Dodson R.J."/>
            <person name="Gwinn M."/>
            <person name="Hickey E.K."/>
            <person name="Peterson J.D."/>
            <person name="Richardson D.L."/>
            <person name="Kerlavage A.R."/>
            <person name="Graham D.E."/>
            <person name="Kyrpides N.C."/>
            <person name="Fleischmann R.D."/>
            <person name="Quackenbush J."/>
            <person name="Lee N.H."/>
            <person name="Sutton G.G."/>
            <person name="Gill S."/>
            <person name="Kirkness E.F."/>
            <person name="Dougherty B.A."/>
            <person name="McKenney K."/>
            <person name="Adams M.D."/>
            <person name="Loftus B."/>
            <person name="Peterson S."/>
            <person name="Reich C.I."/>
            <person name="McNeil L.K."/>
            <person name="Badger J.H."/>
            <person name="Glodek A."/>
            <person name="Zhou L."/>
            <person name="Overbeek R."/>
            <person name="Gocayne J.D."/>
            <person name="Weidman J.F."/>
            <person name="McDonald L."/>
            <person name="Utterback T."/>
            <person name="Cotton M.D."/>
            <person name="Spriggs T."/>
            <person name="Artiach P."/>
            <person name="Kaine B.P."/>
            <person name="Sykes S.M."/>
            <person name="Sadow P.W."/>
            <person name="D'Andrea K.P."/>
            <person name="Bowman C."/>
            <person name="Fujii C."/>
            <person name="Garland S.A."/>
            <person name="Mason T.M."/>
            <person name="Olsen G.J."/>
            <person name="Fraser C.M."/>
            <person name="Smith H.O."/>
            <person name="Woese C.R."/>
            <person name="Venter J.C."/>
        </authorList>
    </citation>
    <scope>NUCLEOTIDE SEQUENCE [LARGE SCALE GENOMIC DNA]</scope>
    <source>
        <strain evidence="2">ATCC 49558 / DSM 4304 / JCM 9628 / NBRC 100126 / VC-16</strain>
    </source>
</reference>
<sequence>MSGQGKGETPLPATLIAANPAFQSSTSKSLSNLVPLLFIQSTRKFFNYLLTLRMAKLLVLIVSGKEAREKAVAGLVFAANSMKFGWAEKVEIIFFGPSEDLLVEDEEFRNLVLSQLGEYKPLACKFVADMKGYADKLDFTRLEYIGELVNRLIDEGFTPMVF</sequence>
<gene>
    <name evidence="1" type="ordered locus">AF_1964</name>
</gene>
<dbReference type="SUPFAM" id="SSF75169">
    <property type="entry name" value="DsrEFH-like"/>
    <property type="match status" value="1"/>
</dbReference>
<dbReference type="Proteomes" id="UP000002199">
    <property type="component" value="Chromosome"/>
</dbReference>
<dbReference type="EnsemblBacteria" id="AAB89289">
    <property type="protein sequence ID" value="AAB89289"/>
    <property type="gene ID" value="AF_1964"/>
</dbReference>
<dbReference type="eggNOG" id="arCOG01668">
    <property type="taxonomic scope" value="Archaea"/>
</dbReference>
<proteinExistence type="predicted"/>
<accession>O28315</accession>
<organism evidence="1 2">
    <name type="scientific">Archaeoglobus fulgidus (strain ATCC 49558 / DSM 4304 / JCM 9628 / NBRC 100126 / VC-16)</name>
    <dbReference type="NCBI Taxonomy" id="224325"/>
    <lineage>
        <taxon>Archaea</taxon>
        <taxon>Methanobacteriati</taxon>
        <taxon>Methanobacteriota</taxon>
        <taxon>Archaeoglobi</taxon>
        <taxon>Archaeoglobales</taxon>
        <taxon>Archaeoglobaceae</taxon>
        <taxon>Archaeoglobus</taxon>
    </lineage>
</organism>
<dbReference type="KEGG" id="afu:AF_1964"/>
<dbReference type="EMBL" id="AE000782">
    <property type="protein sequence ID" value="AAB89289.1"/>
    <property type="molecule type" value="Genomic_DNA"/>
</dbReference>
<dbReference type="PhylomeDB" id="O28315"/>
<dbReference type="HOGENOM" id="CLU_138323_0_0_2"/>
<evidence type="ECO:0000313" key="2">
    <source>
        <dbReference type="Proteomes" id="UP000002199"/>
    </source>
</evidence>
<dbReference type="InterPro" id="IPR027396">
    <property type="entry name" value="DsrEFH-like"/>
</dbReference>
<dbReference type="STRING" id="224325.AF_1964"/>
<dbReference type="PIR" id="C69495">
    <property type="entry name" value="C69495"/>
</dbReference>
<dbReference type="Gene3D" id="3.40.1260.10">
    <property type="entry name" value="DsrEFH-like"/>
    <property type="match status" value="1"/>
</dbReference>